<reference evidence="3" key="1">
    <citation type="journal article" date="2002" name="Science">
        <title>The draft genome of Ciona intestinalis: insights into chordate and vertebrate origins.</title>
        <authorList>
            <person name="Dehal P."/>
            <person name="Satou Y."/>
            <person name="Campbell R.K."/>
            <person name="Chapman J."/>
            <person name="Degnan B."/>
            <person name="De Tomaso A."/>
            <person name="Davidson B."/>
            <person name="Di Gregorio A."/>
            <person name="Gelpke M."/>
            <person name="Goodstein D.M."/>
            <person name="Harafuji N."/>
            <person name="Hastings K.E."/>
            <person name="Ho I."/>
            <person name="Hotta K."/>
            <person name="Huang W."/>
            <person name="Kawashima T."/>
            <person name="Lemaire P."/>
            <person name="Martinez D."/>
            <person name="Meinertzhagen I.A."/>
            <person name="Necula S."/>
            <person name="Nonaka M."/>
            <person name="Putnam N."/>
            <person name="Rash S."/>
            <person name="Saiga H."/>
            <person name="Satake M."/>
            <person name="Terry A."/>
            <person name="Yamada L."/>
            <person name="Wang H.G."/>
            <person name="Awazu S."/>
            <person name="Azumi K."/>
            <person name="Boore J."/>
            <person name="Branno M."/>
            <person name="Chin-Bow S."/>
            <person name="DeSantis R."/>
            <person name="Doyle S."/>
            <person name="Francino P."/>
            <person name="Keys D.N."/>
            <person name="Haga S."/>
            <person name="Hayashi H."/>
            <person name="Hino K."/>
            <person name="Imai K.S."/>
            <person name="Inaba K."/>
            <person name="Kano S."/>
            <person name="Kobayashi K."/>
            <person name="Kobayashi M."/>
            <person name="Lee B.I."/>
            <person name="Makabe K.W."/>
            <person name="Manohar C."/>
            <person name="Matassi G."/>
            <person name="Medina M."/>
            <person name="Mochizuki Y."/>
            <person name="Mount S."/>
            <person name="Morishita T."/>
            <person name="Miura S."/>
            <person name="Nakayama A."/>
            <person name="Nishizaka S."/>
            <person name="Nomoto H."/>
            <person name="Ohta F."/>
            <person name="Oishi K."/>
            <person name="Rigoutsos I."/>
            <person name="Sano M."/>
            <person name="Sasaki A."/>
            <person name="Sasakura Y."/>
            <person name="Shoguchi E."/>
            <person name="Shin-i T."/>
            <person name="Spagnuolo A."/>
            <person name="Stainier D."/>
            <person name="Suzuki M.M."/>
            <person name="Tassy O."/>
            <person name="Takatori N."/>
            <person name="Tokuoka M."/>
            <person name="Yagi K."/>
            <person name="Yoshizaki F."/>
            <person name="Wada S."/>
            <person name="Zhang C."/>
            <person name="Hyatt P.D."/>
            <person name="Larimer F."/>
            <person name="Detter C."/>
            <person name="Doggett N."/>
            <person name="Glavina T."/>
            <person name="Hawkins T."/>
            <person name="Richardson P."/>
            <person name="Lucas S."/>
            <person name="Kohara Y."/>
            <person name="Levine M."/>
            <person name="Satoh N."/>
            <person name="Rokhsar D.S."/>
        </authorList>
    </citation>
    <scope>NUCLEOTIDE SEQUENCE [LARGE SCALE GENOMIC DNA]</scope>
</reference>
<evidence type="ECO:0000256" key="1">
    <source>
        <dbReference type="SAM" id="Phobius"/>
    </source>
</evidence>
<dbReference type="EMBL" id="EAAA01002450">
    <property type="status" value="NOT_ANNOTATED_CDS"/>
    <property type="molecule type" value="Genomic_DNA"/>
</dbReference>
<name>H2XZA0_CIOIN</name>
<organism evidence="2 3">
    <name type="scientific">Ciona intestinalis</name>
    <name type="common">Transparent sea squirt</name>
    <name type="synonym">Ascidia intestinalis</name>
    <dbReference type="NCBI Taxonomy" id="7719"/>
    <lineage>
        <taxon>Eukaryota</taxon>
        <taxon>Metazoa</taxon>
        <taxon>Chordata</taxon>
        <taxon>Tunicata</taxon>
        <taxon>Ascidiacea</taxon>
        <taxon>Phlebobranchia</taxon>
        <taxon>Cionidae</taxon>
        <taxon>Ciona</taxon>
    </lineage>
</organism>
<proteinExistence type="predicted"/>
<accession>H2XZA0</accession>
<sequence>MTDLCSDSTIVISYPLTVLFTFYIIVGCGERWDTFYFLVPFCSKQRTFKKN</sequence>
<keyword evidence="3" id="KW-1185">Reference proteome</keyword>
<keyword evidence="1" id="KW-0812">Transmembrane</keyword>
<evidence type="ECO:0000313" key="2">
    <source>
        <dbReference type="Ensembl" id="ENSCINP00000034984.1"/>
    </source>
</evidence>
<dbReference type="HOGENOM" id="CLU_3105631_0_0_1"/>
<dbReference type="AlphaFoldDB" id="H2XZA0"/>
<dbReference type="InParanoid" id="H2XZA0"/>
<protein>
    <submittedName>
        <fullName evidence="2">Uncharacterized protein</fullName>
    </submittedName>
</protein>
<feature type="transmembrane region" description="Helical" evidence="1">
    <location>
        <begin position="12"/>
        <end position="29"/>
    </location>
</feature>
<dbReference type="Ensembl" id="ENSCINT00000033635.1">
    <property type="protein sequence ID" value="ENSCINP00000034984.1"/>
    <property type="gene ID" value="ENSCING00000018103.1"/>
</dbReference>
<keyword evidence="1" id="KW-1133">Transmembrane helix</keyword>
<dbReference type="Proteomes" id="UP000008144">
    <property type="component" value="Chromosome 7"/>
</dbReference>
<evidence type="ECO:0000313" key="3">
    <source>
        <dbReference type="Proteomes" id="UP000008144"/>
    </source>
</evidence>
<keyword evidence="1" id="KW-0472">Membrane</keyword>
<reference evidence="2" key="2">
    <citation type="journal article" date="2008" name="Genome Biol.">
        <title>Improved genome assembly and evidence-based global gene model set for the chordate Ciona intestinalis: new insight into intron and operon populations.</title>
        <authorList>
            <person name="Satou Y."/>
            <person name="Mineta K."/>
            <person name="Ogasawara M."/>
            <person name="Sasakura Y."/>
            <person name="Shoguchi E."/>
            <person name="Ueno K."/>
            <person name="Yamada L."/>
            <person name="Matsumoto J."/>
            <person name="Wasserscheid J."/>
            <person name="Dewar K."/>
            <person name="Wiley G.B."/>
            <person name="Macmil S.L."/>
            <person name="Roe B.A."/>
            <person name="Zeller R.W."/>
            <person name="Hastings K.E."/>
            <person name="Lemaire P."/>
            <person name="Lindquist E."/>
            <person name="Endo T."/>
            <person name="Hotta K."/>
            <person name="Inaba K."/>
        </authorList>
    </citation>
    <scope>NUCLEOTIDE SEQUENCE [LARGE SCALE GENOMIC DNA]</scope>
    <source>
        <strain evidence="2">wild type</strain>
    </source>
</reference>
<reference evidence="2" key="4">
    <citation type="submission" date="2025-09" db="UniProtKB">
        <authorList>
            <consortium name="Ensembl"/>
        </authorList>
    </citation>
    <scope>IDENTIFICATION</scope>
</reference>
<reference evidence="2" key="3">
    <citation type="submission" date="2025-08" db="UniProtKB">
        <authorList>
            <consortium name="Ensembl"/>
        </authorList>
    </citation>
    <scope>IDENTIFICATION</scope>
</reference>